<proteinExistence type="predicted"/>
<gene>
    <name evidence="2" type="ORF">OFUS_LOCUS6154</name>
</gene>
<evidence type="ECO:0000313" key="2">
    <source>
        <dbReference type="EMBL" id="CAH1779336.1"/>
    </source>
</evidence>
<dbReference type="Proteomes" id="UP000749559">
    <property type="component" value="Unassembled WGS sequence"/>
</dbReference>
<keyword evidence="3" id="KW-1185">Reference proteome</keyword>
<sequence>APMRGRGFGRGSTYNRGDAFRSRAPNTSRPPSMHVDDFQQAQADETNNTERTPQPARRPERDFNDRGRGSNFDRGGRGNFSNRGRFFSPPGNYGRNRDDNNTRG</sequence>
<dbReference type="InterPro" id="IPR026736">
    <property type="entry name" value="Virilizer"/>
</dbReference>
<feature type="compositionally biased region" description="Polar residues" evidence="1">
    <location>
        <begin position="39"/>
        <end position="52"/>
    </location>
</feature>
<feature type="compositionally biased region" description="Basic and acidic residues" evidence="1">
    <location>
        <begin position="95"/>
        <end position="104"/>
    </location>
</feature>
<feature type="compositionally biased region" description="Basic and acidic residues" evidence="1">
    <location>
        <begin position="57"/>
        <end position="68"/>
    </location>
</feature>
<feature type="compositionally biased region" description="Gly residues" evidence="1">
    <location>
        <begin position="1"/>
        <end position="10"/>
    </location>
</feature>
<evidence type="ECO:0000256" key="1">
    <source>
        <dbReference type="SAM" id="MobiDB-lite"/>
    </source>
</evidence>
<dbReference type="PANTHER" id="PTHR23185:SF0">
    <property type="entry name" value="PROTEIN VIRILIZER HOMOLOG"/>
    <property type="match status" value="1"/>
</dbReference>
<dbReference type="GO" id="GO:0003723">
    <property type="term" value="F:RNA binding"/>
    <property type="evidence" value="ECO:0007669"/>
    <property type="project" value="TreeGrafter"/>
</dbReference>
<reference evidence="2" key="1">
    <citation type="submission" date="2022-03" db="EMBL/GenBank/DDBJ databases">
        <authorList>
            <person name="Martin C."/>
        </authorList>
    </citation>
    <scope>NUCLEOTIDE SEQUENCE</scope>
</reference>
<evidence type="ECO:0000313" key="3">
    <source>
        <dbReference type="Proteomes" id="UP000749559"/>
    </source>
</evidence>
<comment type="caution">
    <text evidence="2">The sequence shown here is derived from an EMBL/GenBank/DDBJ whole genome shotgun (WGS) entry which is preliminary data.</text>
</comment>
<dbReference type="GO" id="GO:0036396">
    <property type="term" value="C:RNA N6-methyladenosine methyltransferase complex"/>
    <property type="evidence" value="ECO:0007669"/>
    <property type="project" value="TreeGrafter"/>
</dbReference>
<dbReference type="PANTHER" id="PTHR23185">
    <property type="entry name" value="PROTEIN VIRILIZER HOMOLOG"/>
    <property type="match status" value="1"/>
</dbReference>
<feature type="region of interest" description="Disordered" evidence="1">
    <location>
        <begin position="1"/>
        <end position="104"/>
    </location>
</feature>
<dbReference type="AlphaFoldDB" id="A0A8J1TVY6"/>
<feature type="non-terminal residue" evidence="2">
    <location>
        <position position="104"/>
    </location>
</feature>
<protein>
    <submittedName>
        <fullName evidence="2">Uncharacterized protein</fullName>
    </submittedName>
</protein>
<dbReference type="OrthoDB" id="6287340at2759"/>
<name>A0A8J1TVY6_OWEFU</name>
<dbReference type="EMBL" id="CAIIXF020000003">
    <property type="protein sequence ID" value="CAH1779336.1"/>
    <property type="molecule type" value="Genomic_DNA"/>
</dbReference>
<organism evidence="2 3">
    <name type="scientific">Owenia fusiformis</name>
    <name type="common">Polychaete worm</name>
    <dbReference type="NCBI Taxonomy" id="6347"/>
    <lineage>
        <taxon>Eukaryota</taxon>
        <taxon>Metazoa</taxon>
        <taxon>Spiralia</taxon>
        <taxon>Lophotrochozoa</taxon>
        <taxon>Annelida</taxon>
        <taxon>Polychaeta</taxon>
        <taxon>Sedentaria</taxon>
        <taxon>Canalipalpata</taxon>
        <taxon>Sabellida</taxon>
        <taxon>Oweniida</taxon>
        <taxon>Oweniidae</taxon>
        <taxon>Owenia</taxon>
    </lineage>
</organism>
<accession>A0A8J1TVY6</accession>
<feature type="compositionally biased region" description="Low complexity" evidence="1">
    <location>
        <begin position="79"/>
        <end position="88"/>
    </location>
</feature>
<feature type="non-terminal residue" evidence="2">
    <location>
        <position position="1"/>
    </location>
</feature>